<gene>
    <name evidence="1" type="ORF">QJU57_09360</name>
</gene>
<organism evidence="1 2">
    <name type="scientific">Phocoenobacter atlanticus subsp. atlanticus</name>
    <dbReference type="NCBI Taxonomy" id="3061285"/>
    <lineage>
        <taxon>Bacteria</taxon>
        <taxon>Pseudomonadati</taxon>
        <taxon>Pseudomonadota</taxon>
        <taxon>Gammaproteobacteria</taxon>
        <taxon>Pasteurellales</taxon>
        <taxon>Pasteurellaceae</taxon>
        <taxon>Phocoenobacter</taxon>
        <taxon>Phocoenobacter atlanticus</taxon>
    </lineage>
</organism>
<dbReference type="AlphaFoldDB" id="A0AAW8CBU6"/>
<name>A0AAW8CBU6_9PAST</name>
<comment type="caution">
    <text evidence="1">The sequence shown here is derived from an EMBL/GenBank/DDBJ whole genome shotgun (WGS) entry which is preliminary data.</text>
</comment>
<evidence type="ECO:0000313" key="1">
    <source>
        <dbReference type="EMBL" id="MDP8149276.1"/>
    </source>
</evidence>
<dbReference type="RefSeq" id="WP_306352077.1">
    <property type="nucleotide sequence ID" value="NZ_JASAWV010000024.1"/>
</dbReference>
<dbReference type="Proteomes" id="UP001226020">
    <property type="component" value="Unassembled WGS sequence"/>
</dbReference>
<reference evidence="1 2" key="1">
    <citation type="journal article" date="2023" name="Front. Microbiol.">
        <title>Phylogeography and host specificity of Pasteurellaceae pathogenic to sea-farmed fish in the north-east Atlantic.</title>
        <authorList>
            <person name="Gulla S."/>
            <person name="Colquhoun D.J."/>
            <person name="Olsen A.B."/>
            <person name="Spilsberg B."/>
            <person name="Lagesen K."/>
            <person name="Aakesson C.P."/>
            <person name="Strom S."/>
            <person name="Manji F."/>
            <person name="Birkbeck T.H."/>
            <person name="Nilsen H.K."/>
        </authorList>
    </citation>
    <scope>NUCLEOTIDE SEQUENCE [LARGE SCALE GENOMIC DNA]</scope>
    <source>
        <strain evidence="1 2">NVIB3131</strain>
    </source>
</reference>
<dbReference type="EMBL" id="JASAXT010000021">
    <property type="protein sequence ID" value="MDP8149276.1"/>
    <property type="molecule type" value="Genomic_DNA"/>
</dbReference>
<protein>
    <submittedName>
        <fullName evidence="1">Uncharacterized protein</fullName>
    </submittedName>
</protein>
<evidence type="ECO:0000313" key="2">
    <source>
        <dbReference type="Proteomes" id="UP001226020"/>
    </source>
</evidence>
<accession>A0AAW8CBU6</accession>
<proteinExistence type="predicted"/>
<sequence>MNITQQLQVSLERRTNLIQIRVSDTEKKQIDDICELMDIRINKLCYEMLKFGLEQYLKENPQLLK</sequence>
<keyword evidence="2" id="KW-1185">Reference proteome</keyword>